<feature type="domain" description="Protein kinase" evidence="15">
    <location>
        <begin position="392"/>
        <end position="669"/>
    </location>
</feature>
<dbReference type="Pfam" id="PF07714">
    <property type="entry name" value="PK_Tyr_Ser-Thr"/>
    <property type="match status" value="1"/>
</dbReference>
<evidence type="ECO:0000313" key="16">
    <source>
        <dbReference type="EMBL" id="KAG6466043.1"/>
    </source>
</evidence>
<keyword evidence="10 13" id="KW-0472">Membrane</keyword>
<gene>
    <name evidence="16" type="ORF">ZIOFF_076167</name>
</gene>
<evidence type="ECO:0000256" key="2">
    <source>
        <dbReference type="ARBA" id="ARBA00022527"/>
    </source>
</evidence>
<proteinExistence type="predicted"/>
<evidence type="ECO:0000256" key="3">
    <source>
        <dbReference type="ARBA" id="ARBA00022679"/>
    </source>
</evidence>
<dbReference type="PANTHER" id="PTHR46008:SF2">
    <property type="entry name" value="LEAF RUST 10 DISEASE-RESISTANCE LOCUS RECEPTOR-LIKE PROTEIN KINASE-LIKE 1.4"/>
    <property type="match status" value="1"/>
</dbReference>
<comment type="caution">
    <text evidence="16">The sequence shown here is derived from an EMBL/GenBank/DDBJ whole genome shotgun (WGS) entry which is preliminary data.</text>
</comment>
<dbReference type="Pfam" id="PF13947">
    <property type="entry name" value="GUB_WAK_bind"/>
    <property type="match status" value="1"/>
</dbReference>
<dbReference type="SMART" id="SM00220">
    <property type="entry name" value="S_TKc"/>
    <property type="match status" value="1"/>
</dbReference>
<keyword evidence="7" id="KW-0418">Kinase</keyword>
<keyword evidence="8 12" id="KW-0067">ATP-binding</keyword>
<dbReference type="EMBL" id="JACMSC010000212">
    <property type="protein sequence ID" value="KAG6466043.1"/>
    <property type="molecule type" value="Genomic_DNA"/>
</dbReference>
<dbReference type="InterPro" id="IPR025287">
    <property type="entry name" value="WAK_GUB"/>
</dbReference>
<evidence type="ECO:0000256" key="12">
    <source>
        <dbReference type="PROSITE-ProRule" id="PRU10141"/>
    </source>
</evidence>
<dbReference type="InterPro" id="IPR011009">
    <property type="entry name" value="Kinase-like_dom_sf"/>
</dbReference>
<keyword evidence="11" id="KW-0325">Glycoprotein</keyword>
<sequence length="720" mass="80390">MAAGFRSPSPLLPQLLQSLIVPILNCLLMLLPVASHGGFSCPNSTSVPCGNVSISYPFRLSSDEPEQIAPYCGYQSFTLTCRQSDIPILRLGDDDYRVLDINYNYSDVSLVDGVNNGGVPETCSTVHQNVTLPSNLSLSYADADDEVNLALFFDCTTFSRRPISVIPCLQFDESEWEFKYSYYDDPVPMYCHDDNETVLAALETYVGNELGRKYAQILHNGFEFHWKTETDENCSYCESSDGRCWYNIHDASLALTCFCSGGKIEVLPRQRKKPTKLIIGIVIGKRLVTLISIKFSVLKSLDFYFFNIVSSICCLALHLILAIHITGALAAVGLLCASILFCRYKKKRNYLAASKTFASSASSGPSSMDPEKYSVHFQTNLFSYDELQEATNGFDKELGDGGFGTVYKGKLRDGRVVAVKRLYENNCRRLEQFMNEIEILSHVRHQNLVDLYGWTSRDSKELLLVYEFVPNGTVADHLHGSRAREGILTWPMRLKIAIEAAEALAYLHAIDPPIIHRDIKTSNILLDSSFHVKVADFGLSRWFPTNATHVSTVPQGTPGYLDPEYHQCYQLTHKSDVYSFGVVLIELLSSKPAVDFTRHRKEINLANMALNRIQNGELDQLVDEHLEYQSNQAATKMVTMVAEVAFRCLQVDGYMRPPMKEVLEALVAIQSKGNNVSNGGKETGDNEDDAGLLENIAPMSPDTVMNQWVSSTTTPNTSKN</sequence>
<dbReference type="PANTHER" id="PTHR46008">
    <property type="entry name" value="LEAF RUST 10 DISEASE-RESISTANCE LOCUS RECEPTOR-LIKE PROTEIN KINASE-LIKE 1.4"/>
    <property type="match status" value="1"/>
</dbReference>
<protein>
    <recommendedName>
        <fullName evidence="15">Protein kinase domain-containing protein</fullName>
    </recommendedName>
</protein>
<dbReference type="SUPFAM" id="SSF56112">
    <property type="entry name" value="Protein kinase-like (PK-like)"/>
    <property type="match status" value="1"/>
</dbReference>
<evidence type="ECO:0000256" key="7">
    <source>
        <dbReference type="ARBA" id="ARBA00022777"/>
    </source>
</evidence>
<dbReference type="AlphaFoldDB" id="A0A8J5BSS6"/>
<dbReference type="Gene3D" id="3.30.200.20">
    <property type="entry name" value="Phosphorylase Kinase, domain 1"/>
    <property type="match status" value="1"/>
</dbReference>
<evidence type="ECO:0000256" key="6">
    <source>
        <dbReference type="ARBA" id="ARBA00022741"/>
    </source>
</evidence>
<feature type="signal peptide" evidence="14">
    <location>
        <begin position="1"/>
        <end position="35"/>
    </location>
</feature>
<dbReference type="InterPro" id="IPR000719">
    <property type="entry name" value="Prot_kinase_dom"/>
</dbReference>
<evidence type="ECO:0000256" key="13">
    <source>
        <dbReference type="SAM" id="Phobius"/>
    </source>
</evidence>
<keyword evidence="5 14" id="KW-0732">Signal</keyword>
<dbReference type="Gene3D" id="1.10.510.10">
    <property type="entry name" value="Transferase(Phosphotransferase) domain 1"/>
    <property type="match status" value="1"/>
</dbReference>
<keyword evidence="4 13" id="KW-0812">Transmembrane</keyword>
<evidence type="ECO:0000256" key="11">
    <source>
        <dbReference type="ARBA" id="ARBA00023180"/>
    </source>
</evidence>
<dbReference type="InterPro" id="IPR001245">
    <property type="entry name" value="Ser-Thr/Tyr_kinase_cat_dom"/>
</dbReference>
<dbReference type="PROSITE" id="PS00107">
    <property type="entry name" value="PROTEIN_KINASE_ATP"/>
    <property type="match status" value="1"/>
</dbReference>
<reference evidence="16 17" key="1">
    <citation type="submission" date="2020-08" db="EMBL/GenBank/DDBJ databases">
        <title>Plant Genome Project.</title>
        <authorList>
            <person name="Zhang R.-G."/>
        </authorList>
    </citation>
    <scope>NUCLEOTIDE SEQUENCE [LARGE SCALE GENOMIC DNA]</scope>
    <source>
        <tissue evidence="16">Rhizome</tissue>
    </source>
</reference>
<evidence type="ECO:0000313" key="17">
    <source>
        <dbReference type="Proteomes" id="UP000734854"/>
    </source>
</evidence>
<dbReference type="GO" id="GO:0005524">
    <property type="term" value="F:ATP binding"/>
    <property type="evidence" value="ECO:0007669"/>
    <property type="project" value="UniProtKB-UniRule"/>
</dbReference>
<dbReference type="FunFam" id="1.10.510.10:FF:000161">
    <property type="entry name" value="Wall-associated receptor kinase-like 20"/>
    <property type="match status" value="1"/>
</dbReference>
<dbReference type="PROSITE" id="PS50011">
    <property type="entry name" value="PROTEIN_KINASE_DOM"/>
    <property type="match status" value="1"/>
</dbReference>
<feature type="chain" id="PRO_5035301947" description="Protein kinase domain-containing protein" evidence="14">
    <location>
        <begin position="36"/>
        <end position="720"/>
    </location>
</feature>
<dbReference type="InterPro" id="IPR017441">
    <property type="entry name" value="Protein_kinase_ATP_BS"/>
</dbReference>
<feature type="transmembrane region" description="Helical" evidence="13">
    <location>
        <begin position="308"/>
        <end position="341"/>
    </location>
</feature>
<dbReference type="InterPro" id="IPR008271">
    <property type="entry name" value="Ser/Thr_kinase_AS"/>
</dbReference>
<keyword evidence="3" id="KW-0808">Transferase</keyword>
<evidence type="ECO:0000256" key="4">
    <source>
        <dbReference type="ARBA" id="ARBA00022692"/>
    </source>
</evidence>
<evidence type="ECO:0000256" key="14">
    <source>
        <dbReference type="SAM" id="SignalP"/>
    </source>
</evidence>
<evidence type="ECO:0000256" key="9">
    <source>
        <dbReference type="ARBA" id="ARBA00022989"/>
    </source>
</evidence>
<organism evidence="16 17">
    <name type="scientific">Zingiber officinale</name>
    <name type="common">Ginger</name>
    <name type="synonym">Amomum zingiber</name>
    <dbReference type="NCBI Taxonomy" id="94328"/>
    <lineage>
        <taxon>Eukaryota</taxon>
        <taxon>Viridiplantae</taxon>
        <taxon>Streptophyta</taxon>
        <taxon>Embryophyta</taxon>
        <taxon>Tracheophyta</taxon>
        <taxon>Spermatophyta</taxon>
        <taxon>Magnoliopsida</taxon>
        <taxon>Liliopsida</taxon>
        <taxon>Zingiberales</taxon>
        <taxon>Zingiberaceae</taxon>
        <taxon>Zingiber</taxon>
    </lineage>
</organism>
<evidence type="ECO:0000259" key="15">
    <source>
        <dbReference type="PROSITE" id="PS50011"/>
    </source>
</evidence>
<feature type="binding site" evidence="12">
    <location>
        <position position="420"/>
    </location>
    <ligand>
        <name>ATP</name>
        <dbReference type="ChEBI" id="CHEBI:30616"/>
    </ligand>
</feature>
<comment type="subcellular location">
    <subcellularLocation>
        <location evidence="1">Membrane</location>
        <topology evidence="1">Single-pass membrane protein</topology>
    </subcellularLocation>
</comment>
<evidence type="ECO:0000256" key="5">
    <source>
        <dbReference type="ARBA" id="ARBA00022729"/>
    </source>
</evidence>
<evidence type="ECO:0000256" key="1">
    <source>
        <dbReference type="ARBA" id="ARBA00004167"/>
    </source>
</evidence>
<dbReference type="GO" id="GO:0030247">
    <property type="term" value="F:polysaccharide binding"/>
    <property type="evidence" value="ECO:0007669"/>
    <property type="project" value="InterPro"/>
</dbReference>
<keyword evidence="6 12" id="KW-0547">Nucleotide-binding</keyword>
<dbReference type="InterPro" id="IPR032872">
    <property type="entry name" value="WAK_assoc_C"/>
</dbReference>
<keyword evidence="9 13" id="KW-1133">Transmembrane helix</keyword>
<dbReference type="Proteomes" id="UP000734854">
    <property type="component" value="Unassembled WGS sequence"/>
</dbReference>
<keyword evidence="17" id="KW-1185">Reference proteome</keyword>
<evidence type="ECO:0000256" key="10">
    <source>
        <dbReference type="ARBA" id="ARBA00023136"/>
    </source>
</evidence>
<dbReference type="FunFam" id="3.30.200.20:FF:000178">
    <property type="entry name" value="serine/threonine-protein kinase PBS1-like"/>
    <property type="match status" value="1"/>
</dbReference>
<name>A0A8J5BSS6_ZINOF</name>
<accession>A0A8J5BSS6</accession>
<dbReference type="PROSITE" id="PS00108">
    <property type="entry name" value="PROTEIN_KINASE_ST"/>
    <property type="match status" value="1"/>
</dbReference>
<evidence type="ECO:0000256" key="8">
    <source>
        <dbReference type="ARBA" id="ARBA00022840"/>
    </source>
</evidence>
<dbReference type="GO" id="GO:0004674">
    <property type="term" value="F:protein serine/threonine kinase activity"/>
    <property type="evidence" value="ECO:0007669"/>
    <property type="project" value="UniProtKB-KW"/>
</dbReference>
<dbReference type="Pfam" id="PF14380">
    <property type="entry name" value="WAK_assoc"/>
    <property type="match status" value="1"/>
</dbReference>
<dbReference type="GO" id="GO:0005886">
    <property type="term" value="C:plasma membrane"/>
    <property type="evidence" value="ECO:0007669"/>
    <property type="project" value="UniProtKB-ARBA"/>
</dbReference>
<keyword evidence="2" id="KW-0723">Serine/threonine-protein kinase</keyword>